<dbReference type="InterPro" id="IPR006390">
    <property type="entry name" value="DHP_synth_dom"/>
</dbReference>
<reference evidence="13 14" key="1">
    <citation type="submission" date="2018-09" db="EMBL/GenBank/DDBJ databases">
        <title>Discovery and Ecogenomic Context for Candidatus Cryosericales, a Global Caldiserica Order Active in Thawing Permafrost.</title>
        <authorList>
            <person name="Martinez M.A."/>
            <person name="Woodcroft B.J."/>
            <person name="Ignacio Espinoza J.C."/>
            <person name="Zayed A."/>
            <person name="Singleton C.M."/>
            <person name="Boyd J."/>
            <person name="Li Y.-F."/>
            <person name="Purvine S."/>
            <person name="Maughan H."/>
            <person name="Hodgkins S.B."/>
            <person name="Anderson D."/>
            <person name="Sederholm M."/>
            <person name="Temperton B."/>
            <person name="Saleska S.R."/>
            <person name="Tyson G.W."/>
            <person name="Rich V.I."/>
        </authorList>
    </citation>
    <scope>NUCLEOTIDE SEQUENCE [LARGE SCALE GENOMIC DNA]</scope>
    <source>
        <strain evidence="12 14">SMC5</strain>
        <strain evidence="11 13">SMC6</strain>
    </source>
</reference>
<dbReference type="Proteomes" id="UP000266260">
    <property type="component" value="Unassembled WGS sequence"/>
</dbReference>
<evidence type="ECO:0000256" key="4">
    <source>
        <dbReference type="ARBA" id="ARBA00012458"/>
    </source>
</evidence>
<evidence type="ECO:0000256" key="8">
    <source>
        <dbReference type="ARBA" id="ARBA00022909"/>
    </source>
</evidence>
<evidence type="ECO:0000313" key="12">
    <source>
        <dbReference type="EMBL" id="RIE11412.1"/>
    </source>
</evidence>
<dbReference type="PROSITE" id="PS00792">
    <property type="entry name" value="DHPS_1"/>
    <property type="match status" value="1"/>
</dbReference>
<dbReference type="GO" id="GO:0046656">
    <property type="term" value="P:folic acid biosynthetic process"/>
    <property type="evidence" value="ECO:0007669"/>
    <property type="project" value="UniProtKB-KW"/>
</dbReference>
<name>A0A398D525_9BACT</name>
<evidence type="ECO:0000256" key="9">
    <source>
        <dbReference type="RuleBase" id="RU361205"/>
    </source>
</evidence>
<dbReference type="NCBIfam" id="TIGR01496">
    <property type="entry name" value="DHPS"/>
    <property type="match status" value="1"/>
</dbReference>
<keyword evidence="8 9" id="KW-0289">Folate biosynthesis</keyword>
<keyword evidence="13" id="KW-1185">Reference proteome</keyword>
<dbReference type="Gene3D" id="3.20.20.20">
    <property type="entry name" value="Dihydropteroate synthase-like"/>
    <property type="match status" value="1"/>
</dbReference>
<dbReference type="PROSITE" id="PS00793">
    <property type="entry name" value="DHPS_2"/>
    <property type="match status" value="1"/>
</dbReference>
<keyword evidence="5 9" id="KW-0808">Transferase</keyword>
<dbReference type="PROSITE" id="PS50972">
    <property type="entry name" value="PTERIN_BINDING"/>
    <property type="match status" value="1"/>
</dbReference>
<gene>
    <name evidence="11" type="primary">folP</name>
    <name evidence="12" type="ORF">SMC5_04595</name>
    <name evidence="11" type="ORF">SMC6_04015</name>
</gene>
<dbReference type="InterPro" id="IPR011005">
    <property type="entry name" value="Dihydropteroate_synth-like_sf"/>
</dbReference>
<evidence type="ECO:0000256" key="2">
    <source>
        <dbReference type="ARBA" id="ARBA00001946"/>
    </source>
</evidence>
<evidence type="ECO:0000256" key="3">
    <source>
        <dbReference type="ARBA" id="ARBA00004763"/>
    </source>
</evidence>
<comment type="catalytic activity">
    <reaction evidence="1">
        <text>(7,8-dihydropterin-6-yl)methyl diphosphate + 4-aminobenzoate = 7,8-dihydropteroate + diphosphate</text>
        <dbReference type="Rhea" id="RHEA:19949"/>
        <dbReference type="ChEBI" id="CHEBI:17836"/>
        <dbReference type="ChEBI" id="CHEBI:17839"/>
        <dbReference type="ChEBI" id="CHEBI:33019"/>
        <dbReference type="ChEBI" id="CHEBI:72950"/>
        <dbReference type="EC" id="2.5.1.15"/>
    </reaction>
</comment>
<dbReference type="PANTHER" id="PTHR20941">
    <property type="entry name" value="FOLATE SYNTHESIS PROTEINS"/>
    <property type="match status" value="1"/>
</dbReference>
<dbReference type="SUPFAM" id="SSF51717">
    <property type="entry name" value="Dihydropteroate synthetase-like"/>
    <property type="match status" value="1"/>
</dbReference>
<dbReference type="Proteomes" id="UP000266489">
    <property type="component" value="Unassembled WGS sequence"/>
</dbReference>
<accession>A0A398D525</accession>
<comment type="similarity">
    <text evidence="9">Belongs to the DHPS family.</text>
</comment>
<comment type="pathway">
    <text evidence="3 9">Cofactor biosynthesis; tetrahydrofolate biosynthesis; 7,8-dihydrofolate from 2-amino-4-hydroxy-6-hydroxymethyl-7,8-dihydropteridine diphosphate and 4-aminobenzoate: step 1/2.</text>
</comment>
<dbReference type="RefSeq" id="WP_119119785.1">
    <property type="nucleotide sequence ID" value="NZ_QXIT01000073.1"/>
</dbReference>
<dbReference type="OrthoDB" id="9811744at2"/>
<proteinExistence type="inferred from homology"/>
<sequence>MAVFSAGKYRLPLGGKAYVMGILNVTPDSFSDGGLFFSPEQAVQHALDMRDDGADIIDIGAQSTRPGNTRISSEQELERLLPVLKQLRNRLDIPVSVDTFHPQVAVAALENGVDILNDVTGFDDPAMVDVAAKSDCGCIVMHHTGADSNIVVAVHQYFMKQLDMLSQRGIASERICFDPGIGFGKTHEQNLQLLANVGKLRAGECALLIAASRKRVIGGECGNPPFEERLAGTIAAHSIAVVDGADVVRAHDVRESVQSTKIASAIRRVRIG</sequence>
<evidence type="ECO:0000313" key="11">
    <source>
        <dbReference type="EMBL" id="RIE08559.1"/>
    </source>
</evidence>
<comment type="function">
    <text evidence="9">Catalyzes the condensation of para-aminobenzoate (pABA) with 6-hydroxymethyl-7,8-dihydropterin diphosphate (DHPt-PP) to form 7,8-dihydropteroate (H2Pte), the immediate precursor of folate derivatives.</text>
</comment>
<evidence type="ECO:0000259" key="10">
    <source>
        <dbReference type="PROSITE" id="PS50972"/>
    </source>
</evidence>
<evidence type="ECO:0000313" key="14">
    <source>
        <dbReference type="Proteomes" id="UP000266489"/>
    </source>
</evidence>
<dbReference type="UniPathway" id="UPA00077">
    <property type="reaction ID" value="UER00156"/>
</dbReference>
<evidence type="ECO:0000256" key="6">
    <source>
        <dbReference type="ARBA" id="ARBA00022723"/>
    </source>
</evidence>
<accession>A0A398D7S3</accession>
<dbReference type="GO" id="GO:0004156">
    <property type="term" value="F:dihydropteroate synthase activity"/>
    <property type="evidence" value="ECO:0007669"/>
    <property type="project" value="UniProtKB-EC"/>
</dbReference>
<comment type="cofactor">
    <cofactor evidence="2 9">
        <name>Mg(2+)</name>
        <dbReference type="ChEBI" id="CHEBI:18420"/>
    </cofactor>
</comment>
<keyword evidence="6 9" id="KW-0479">Metal-binding</keyword>
<dbReference type="EMBL" id="QXIU01000111">
    <property type="protein sequence ID" value="RIE11412.1"/>
    <property type="molecule type" value="Genomic_DNA"/>
</dbReference>
<dbReference type="PANTHER" id="PTHR20941:SF1">
    <property type="entry name" value="FOLIC ACID SYNTHESIS PROTEIN FOL1"/>
    <property type="match status" value="1"/>
</dbReference>
<evidence type="ECO:0000313" key="13">
    <source>
        <dbReference type="Proteomes" id="UP000266260"/>
    </source>
</evidence>
<protein>
    <recommendedName>
        <fullName evidence="4 9">Dihydropteroate synthase</fullName>
        <shortName evidence="9">DHPS</shortName>
        <ecNumber evidence="4 9">2.5.1.15</ecNumber>
    </recommendedName>
    <alternativeName>
        <fullName evidence="9">Dihydropteroate pyrophosphorylase</fullName>
    </alternativeName>
</protein>
<dbReference type="Pfam" id="PF00809">
    <property type="entry name" value="Pterin_bind"/>
    <property type="match status" value="1"/>
</dbReference>
<dbReference type="GO" id="GO:0046872">
    <property type="term" value="F:metal ion binding"/>
    <property type="evidence" value="ECO:0007669"/>
    <property type="project" value="UniProtKB-KW"/>
</dbReference>
<feature type="domain" description="Pterin-binding" evidence="10">
    <location>
        <begin position="17"/>
        <end position="261"/>
    </location>
</feature>
<keyword evidence="7 9" id="KW-0460">Magnesium</keyword>
<dbReference type="InterPro" id="IPR045031">
    <property type="entry name" value="DHP_synth-like"/>
</dbReference>
<dbReference type="EC" id="2.5.1.15" evidence="4 9"/>
<organism evidence="11 13">
    <name type="scientific">Candidatus Cryosericum odellii</name>
    <dbReference type="NCBI Taxonomy" id="2290917"/>
    <lineage>
        <taxon>Bacteria</taxon>
        <taxon>Pseudomonadati</taxon>
        <taxon>Caldisericota/Cryosericota group</taxon>
        <taxon>Candidatus Cryosericota</taxon>
        <taxon>Candidatus Cryosericia</taxon>
        <taxon>Candidatus Cryosericales</taxon>
        <taxon>Candidatus Cryosericaceae</taxon>
        <taxon>Candidatus Cryosericum</taxon>
    </lineage>
</organism>
<evidence type="ECO:0000256" key="5">
    <source>
        <dbReference type="ARBA" id="ARBA00022679"/>
    </source>
</evidence>
<evidence type="ECO:0000256" key="1">
    <source>
        <dbReference type="ARBA" id="ARBA00000012"/>
    </source>
</evidence>
<dbReference type="InterPro" id="IPR000489">
    <property type="entry name" value="Pterin-binding_dom"/>
</dbReference>
<dbReference type="CDD" id="cd00739">
    <property type="entry name" value="DHPS"/>
    <property type="match status" value="1"/>
</dbReference>
<dbReference type="EMBL" id="QXIT01000073">
    <property type="protein sequence ID" value="RIE08559.1"/>
    <property type="molecule type" value="Genomic_DNA"/>
</dbReference>
<dbReference type="GO" id="GO:0005829">
    <property type="term" value="C:cytosol"/>
    <property type="evidence" value="ECO:0007669"/>
    <property type="project" value="TreeGrafter"/>
</dbReference>
<comment type="caution">
    <text evidence="11">The sequence shown here is derived from an EMBL/GenBank/DDBJ whole genome shotgun (WGS) entry which is preliminary data.</text>
</comment>
<evidence type="ECO:0000256" key="7">
    <source>
        <dbReference type="ARBA" id="ARBA00022842"/>
    </source>
</evidence>
<dbReference type="GO" id="GO:0046654">
    <property type="term" value="P:tetrahydrofolate biosynthetic process"/>
    <property type="evidence" value="ECO:0007669"/>
    <property type="project" value="UniProtKB-UniPathway"/>
</dbReference>
<dbReference type="AlphaFoldDB" id="A0A398D525"/>